<accession>A0A1G9N212</accession>
<dbReference type="Pfam" id="PF13692">
    <property type="entry name" value="Glyco_trans_1_4"/>
    <property type="match status" value="1"/>
</dbReference>
<dbReference type="Pfam" id="PF13439">
    <property type="entry name" value="Glyco_transf_4"/>
    <property type="match status" value="1"/>
</dbReference>
<dbReference type="RefSeq" id="WP_091214278.1">
    <property type="nucleotide sequence ID" value="NZ_FNHE01000002.1"/>
</dbReference>
<keyword evidence="5" id="KW-1185">Reference proteome</keyword>
<dbReference type="InterPro" id="IPR050194">
    <property type="entry name" value="Glycosyltransferase_grp1"/>
</dbReference>
<evidence type="ECO:0000259" key="3">
    <source>
        <dbReference type="Pfam" id="PF13439"/>
    </source>
</evidence>
<evidence type="ECO:0000313" key="5">
    <source>
        <dbReference type="Proteomes" id="UP000198680"/>
    </source>
</evidence>
<feature type="domain" description="Glycosyltransferase subfamily 4-like N-terminal" evidence="3">
    <location>
        <begin position="15"/>
        <end position="175"/>
    </location>
</feature>
<keyword evidence="2 4" id="KW-0808">Transferase</keyword>
<keyword evidence="1" id="KW-0328">Glycosyltransferase</keyword>
<dbReference type="OrthoDB" id="193659at2"/>
<evidence type="ECO:0000256" key="2">
    <source>
        <dbReference type="ARBA" id="ARBA00022679"/>
    </source>
</evidence>
<dbReference type="SUPFAM" id="SSF53756">
    <property type="entry name" value="UDP-Glycosyltransferase/glycogen phosphorylase"/>
    <property type="match status" value="1"/>
</dbReference>
<dbReference type="PANTHER" id="PTHR45947">
    <property type="entry name" value="SULFOQUINOVOSYL TRANSFERASE SQD2"/>
    <property type="match status" value="1"/>
</dbReference>
<dbReference type="PANTHER" id="PTHR45947:SF3">
    <property type="entry name" value="SULFOQUINOVOSYL TRANSFERASE SQD2"/>
    <property type="match status" value="1"/>
</dbReference>
<dbReference type="EMBL" id="FNHE01000002">
    <property type="protein sequence ID" value="SDL80529.1"/>
    <property type="molecule type" value="Genomic_DNA"/>
</dbReference>
<sequence length="366" mass="38534">MTVHVVHVAQPTTEGVARCVAGLVRHQVAAGFEVTVVCPEEGWLASEAVAGGARHASWTAQRSPGPVVVRETAGLRRILLGLRPSLVHLHSAKAGLAGRLAVRGRVPTVYQPHAWSFLAVQGPLRRATLAWEVWAVRWAQRVVCVSEAECRDARELGVPLDGRARVVPNGVDTDRFRPGDRDGARARLGLGAGPLAVCVGRLSEQKGQDVLLEAWPRIRESVPGACLALVGEGPWQERLSSTGGEGVVLVGNSPDPRDWYAAADVVVVPSRWEGMALVPLEAGASGRSVVITDVAGAREAVLPGTGAVVPAEDPAALAEAVGVRLRDRAASDREGAAARRHVVEDYGLTASGARMLEVYGEVLSGS</sequence>
<proteinExistence type="predicted"/>
<name>A0A1G9N212_9ACTN</name>
<evidence type="ECO:0000256" key="1">
    <source>
        <dbReference type="ARBA" id="ARBA00022676"/>
    </source>
</evidence>
<dbReference type="Gene3D" id="3.40.50.2000">
    <property type="entry name" value="Glycogen Phosphorylase B"/>
    <property type="match status" value="2"/>
</dbReference>
<gene>
    <name evidence="4" type="ORF">SAMN05660642_00863</name>
</gene>
<dbReference type="STRING" id="1137991.SAMN05660642_00863"/>
<dbReference type="GO" id="GO:0016758">
    <property type="term" value="F:hexosyltransferase activity"/>
    <property type="evidence" value="ECO:0007669"/>
    <property type="project" value="TreeGrafter"/>
</dbReference>
<dbReference type="Proteomes" id="UP000198680">
    <property type="component" value="Unassembled WGS sequence"/>
</dbReference>
<organism evidence="4 5">
    <name type="scientific">Geodermatophilus siccatus</name>
    <dbReference type="NCBI Taxonomy" id="1137991"/>
    <lineage>
        <taxon>Bacteria</taxon>
        <taxon>Bacillati</taxon>
        <taxon>Actinomycetota</taxon>
        <taxon>Actinomycetes</taxon>
        <taxon>Geodermatophilales</taxon>
        <taxon>Geodermatophilaceae</taxon>
        <taxon>Geodermatophilus</taxon>
    </lineage>
</organism>
<reference evidence="5" key="1">
    <citation type="submission" date="2016-10" db="EMBL/GenBank/DDBJ databases">
        <authorList>
            <person name="Varghese N."/>
            <person name="Submissions S."/>
        </authorList>
    </citation>
    <scope>NUCLEOTIDE SEQUENCE [LARGE SCALE GENOMIC DNA]</scope>
    <source>
        <strain evidence="5">DSM 45419</strain>
    </source>
</reference>
<dbReference type="AlphaFoldDB" id="A0A1G9N212"/>
<evidence type="ECO:0000313" key="4">
    <source>
        <dbReference type="EMBL" id="SDL80529.1"/>
    </source>
</evidence>
<dbReference type="InterPro" id="IPR028098">
    <property type="entry name" value="Glyco_trans_4-like_N"/>
</dbReference>
<protein>
    <submittedName>
        <fullName evidence="4">Glycosyltransferase involved in cell wall bisynthesis</fullName>
    </submittedName>
</protein>
<dbReference type="GO" id="GO:1901137">
    <property type="term" value="P:carbohydrate derivative biosynthetic process"/>
    <property type="evidence" value="ECO:0007669"/>
    <property type="project" value="UniProtKB-ARBA"/>
</dbReference>